<dbReference type="GO" id="GO:1903607">
    <property type="term" value="P:cytochrome c biosynthetic process"/>
    <property type="evidence" value="ECO:0007669"/>
    <property type="project" value="TreeGrafter"/>
</dbReference>
<dbReference type="Proteomes" id="UP000199445">
    <property type="component" value="Unassembled WGS sequence"/>
</dbReference>
<evidence type="ECO:0000313" key="15">
    <source>
        <dbReference type="Proteomes" id="UP000199445"/>
    </source>
</evidence>
<evidence type="ECO:0000256" key="9">
    <source>
        <dbReference type="ARBA" id="ARBA00022748"/>
    </source>
</evidence>
<keyword evidence="8 12" id="KW-0812">Transmembrane</keyword>
<feature type="compositionally biased region" description="Polar residues" evidence="13">
    <location>
        <begin position="69"/>
        <end position="79"/>
    </location>
</feature>
<comment type="subcellular location">
    <subcellularLocation>
        <location evidence="2 12">Cell inner membrane</location>
        <topology evidence="2 12">Single-pass membrane protein</topology>
    </subcellularLocation>
</comment>
<evidence type="ECO:0000256" key="8">
    <source>
        <dbReference type="ARBA" id="ARBA00022692"/>
    </source>
</evidence>
<evidence type="ECO:0000256" key="2">
    <source>
        <dbReference type="ARBA" id="ARBA00004377"/>
    </source>
</evidence>
<evidence type="ECO:0000256" key="12">
    <source>
        <dbReference type="RuleBase" id="RU363101"/>
    </source>
</evidence>
<dbReference type="InterPro" id="IPR007078">
    <property type="entry name" value="Haem_export_protD_CcmD"/>
</dbReference>
<evidence type="ECO:0000256" key="3">
    <source>
        <dbReference type="ARBA" id="ARBA00008741"/>
    </source>
</evidence>
<protein>
    <recommendedName>
        <fullName evidence="4 12">Heme exporter protein D</fullName>
    </recommendedName>
</protein>
<dbReference type="GO" id="GO:0015886">
    <property type="term" value="P:heme transport"/>
    <property type="evidence" value="ECO:0007669"/>
    <property type="project" value="InterPro"/>
</dbReference>
<feature type="region of interest" description="Disordered" evidence="13">
    <location>
        <begin position="53"/>
        <end position="79"/>
    </location>
</feature>
<keyword evidence="11 12" id="KW-0472">Membrane</keyword>
<evidence type="ECO:0000256" key="13">
    <source>
        <dbReference type="SAM" id="MobiDB-lite"/>
    </source>
</evidence>
<keyword evidence="10 12" id="KW-1133">Transmembrane helix</keyword>
<organism evidence="14 15">
    <name type="scientific">Marinobacter persicus</name>
    <dbReference type="NCBI Taxonomy" id="930118"/>
    <lineage>
        <taxon>Bacteria</taxon>
        <taxon>Pseudomonadati</taxon>
        <taxon>Pseudomonadota</taxon>
        <taxon>Gammaproteobacteria</taxon>
        <taxon>Pseudomonadales</taxon>
        <taxon>Marinobacteraceae</taxon>
        <taxon>Marinobacter</taxon>
    </lineage>
</organism>
<dbReference type="Pfam" id="PF04995">
    <property type="entry name" value="CcmD"/>
    <property type="match status" value="1"/>
</dbReference>
<name>A0A1I3S6L9_9GAMM</name>
<dbReference type="EMBL" id="FOSC01000003">
    <property type="protein sequence ID" value="SFJ53249.1"/>
    <property type="molecule type" value="Genomic_DNA"/>
</dbReference>
<evidence type="ECO:0000256" key="11">
    <source>
        <dbReference type="ARBA" id="ARBA00023136"/>
    </source>
</evidence>
<keyword evidence="15" id="KW-1185">Reference proteome</keyword>
<comment type="similarity">
    <text evidence="3 12">Belongs to the CcmD/CycX/HelD family.</text>
</comment>
<dbReference type="OrthoDB" id="9815607at2"/>
<accession>A0A1I3S6L9</accession>
<evidence type="ECO:0000256" key="1">
    <source>
        <dbReference type="ARBA" id="ARBA00002442"/>
    </source>
</evidence>
<dbReference type="NCBIfam" id="TIGR03141">
    <property type="entry name" value="cytochro_ccmD"/>
    <property type="match status" value="1"/>
</dbReference>
<gene>
    <name evidence="14" type="ORF">SAMN05216429_103193</name>
</gene>
<dbReference type="GO" id="GO:0005886">
    <property type="term" value="C:plasma membrane"/>
    <property type="evidence" value="ECO:0007669"/>
    <property type="project" value="UniProtKB-SubCell"/>
</dbReference>
<dbReference type="GO" id="GO:0017004">
    <property type="term" value="P:cytochrome complex assembly"/>
    <property type="evidence" value="ECO:0007669"/>
    <property type="project" value="UniProtKB-KW"/>
</dbReference>
<dbReference type="RefSeq" id="WP_091702305.1">
    <property type="nucleotide sequence ID" value="NZ_BMYN01000003.1"/>
</dbReference>
<sequence>MAFDSFSAFIAMEGHGPYVWSCYAVFFILVAGMMIWSARRNRAVIEGCKRRFDQQQGTSGRDARPKASATFTRVEVSQD</sequence>
<evidence type="ECO:0000256" key="7">
    <source>
        <dbReference type="ARBA" id="ARBA00022519"/>
    </source>
</evidence>
<evidence type="ECO:0000313" key="14">
    <source>
        <dbReference type="EMBL" id="SFJ53249.1"/>
    </source>
</evidence>
<keyword evidence="7 12" id="KW-0997">Cell inner membrane</keyword>
<evidence type="ECO:0000256" key="5">
    <source>
        <dbReference type="ARBA" id="ARBA00022448"/>
    </source>
</evidence>
<dbReference type="InterPro" id="IPR052075">
    <property type="entry name" value="Heme_exporter_D"/>
</dbReference>
<reference evidence="14 15" key="1">
    <citation type="submission" date="2016-10" db="EMBL/GenBank/DDBJ databases">
        <authorList>
            <person name="de Groot N.N."/>
        </authorList>
    </citation>
    <scope>NUCLEOTIDE SEQUENCE [LARGE SCALE GENOMIC DNA]</scope>
    <source>
        <strain evidence="14 15">IBRC-M 10445</strain>
    </source>
</reference>
<comment type="function">
    <text evidence="1 12">Required for the export of heme to the periplasm for the biogenesis of c-type cytochromes.</text>
</comment>
<keyword evidence="9 12" id="KW-0201">Cytochrome c-type biogenesis</keyword>
<keyword evidence="5 12" id="KW-0813">Transport</keyword>
<dbReference type="PANTHER" id="PTHR37531:SF1">
    <property type="entry name" value="HEME EXPORTER PROTEIN D"/>
    <property type="match status" value="1"/>
</dbReference>
<keyword evidence="6 12" id="KW-1003">Cell membrane</keyword>
<evidence type="ECO:0000256" key="10">
    <source>
        <dbReference type="ARBA" id="ARBA00022989"/>
    </source>
</evidence>
<evidence type="ECO:0000256" key="4">
    <source>
        <dbReference type="ARBA" id="ARBA00016461"/>
    </source>
</evidence>
<proteinExistence type="inferred from homology"/>
<evidence type="ECO:0000256" key="6">
    <source>
        <dbReference type="ARBA" id="ARBA00022475"/>
    </source>
</evidence>
<feature type="transmembrane region" description="Helical" evidence="12">
    <location>
        <begin position="18"/>
        <end position="36"/>
    </location>
</feature>
<dbReference type="AlphaFoldDB" id="A0A1I3S6L9"/>
<dbReference type="PANTHER" id="PTHR37531">
    <property type="entry name" value="HEME EXPORTER PROTEIN D"/>
    <property type="match status" value="1"/>
</dbReference>